<dbReference type="PROSITE" id="PS50943">
    <property type="entry name" value="HTH_CROC1"/>
    <property type="match status" value="1"/>
</dbReference>
<dbReference type="InterPro" id="IPR010982">
    <property type="entry name" value="Lambda_DNA-bd_dom_sf"/>
</dbReference>
<sequence>MTPDSLRAWRASCGLSQEAAARALDISRRTYQYREEGKSSIGREAALACAAISAGLKPWGEEVETTPSDAPG</sequence>
<dbReference type="RefSeq" id="WP_377317391.1">
    <property type="nucleotide sequence ID" value="NZ_JBHUIY010000028.1"/>
</dbReference>
<dbReference type="Pfam" id="PF01381">
    <property type="entry name" value="HTH_3"/>
    <property type="match status" value="1"/>
</dbReference>
<organism evidence="2 3">
    <name type="scientific">Phaeospirillum tilakii</name>
    <dbReference type="NCBI Taxonomy" id="741673"/>
    <lineage>
        <taxon>Bacteria</taxon>
        <taxon>Pseudomonadati</taxon>
        <taxon>Pseudomonadota</taxon>
        <taxon>Alphaproteobacteria</taxon>
        <taxon>Rhodospirillales</taxon>
        <taxon>Rhodospirillaceae</taxon>
        <taxon>Phaeospirillum</taxon>
    </lineage>
</organism>
<accession>A0ABW5CFR1</accession>
<dbReference type="Gene3D" id="1.10.260.40">
    <property type="entry name" value="lambda repressor-like DNA-binding domains"/>
    <property type="match status" value="1"/>
</dbReference>
<dbReference type="InterPro" id="IPR001387">
    <property type="entry name" value="Cro/C1-type_HTH"/>
</dbReference>
<dbReference type="EMBL" id="JBHUIY010000028">
    <property type="protein sequence ID" value="MFD2234808.1"/>
    <property type="molecule type" value="Genomic_DNA"/>
</dbReference>
<proteinExistence type="predicted"/>
<dbReference type="Proteomes" id="UP001597296">
    <property type="component" value="Unassembled WGS sequence"/>
</dbReference>
<protein>
    <submittedName>
        <fullName evidence="2">Helix-turn-helix transcriptional regulator</fullName>
    </submittedName>
</protein>
<feature type="domain" description="HTH cro/C1-type" evidence="1">
    <location>
        <begin position="6"/>
        <end position="41"/>
    </location>
</feature>
<gene>
    <name evidence="2" type="ORF">ACFSNB_13430</name>
</gene>
<keyword evidence="3" id="KW-1185">Reference proteome</keyword>
<dbReference type="SUPFAM" id="SSF47413">
    <property type="entry name" value="lambda repressor-like DNA-binding domains"/>
    <property type="match status" value="1"/>
</dbReference>
<evidence type="ECO:0000313" key="2">
    <source>
        <dbReference type="EMBL" id="MFD2234808.1"/>
    </source>
</evidence>
<comment type="caution">
    <text evidence="2">The sequence shown here is derived from an EMBL/GenBank/DDBJ whole genome shotgun (WGS) entry which is preliminary data.</text>
</comment>
<evidence type="ECO:0000259" key="1">
    <source>
        <dbReference type="PROSITE" id="PS50943"/>
    </source>
</evidence>
<dbReference type="CDD" id="cd00093">
    <property type="entry name" value="HTH_XRE"/>
    <property type="match status" value="1"/>
</dbReference>
<name>A0ABW5CFR1_9PROT</name>
<evidence type="ECO:0000313" key="3">
    <source>
        <dbReference type="Proteomes" id="UP001597296"/>
    </source>
</evidence>
<reference evidence="3" key="1">
    <citation type="journal article" date="2019" name="Int. J. Syst. Evol. Microbiol.">
        <title>The Global Catalogue of Microorganisms (GCM) 10K type strain sequencing project: providing services to taxonomists for standard genome sequencing and annotation.</title>
        <authorList>
            <consortium name="The Broad Institute Genomics Platform"/>
            <consortium name="The Broad Institute Genome Sequencing Center for Infectious Disease"/>
            <person name="Wu L."/>
            <person name="Ma J."/>
        </authorList>
    </citation>
    <scope>NUCLEOTIDE SEQUENCE [LARGE SCALE GENOMIC DNA]</scope>
    <source>
        <strain evidence="3">KCTC 15012</strain>
    </source>
</reference>